<organism evidence="1 2">
    <name type="scientific">Quadrisphaera setariae</name>
    <dbReference type="NCBI Taxonomy" id="2593304"/>
    <lineage>
        <taxon>Bacteria</taxon>
        <taxon>Bacillati</taxon>
        <taxon>Actinomycetota</taxon>
        <taxon>Actinomycetes</taxon>
        <taxon>Kineosporiales</taxon>
        <taxon>Kineosporiaceae</taxon>
        <taxon>Quadrisphaera</taxon>
    </lineage>
</organism>
<accession>A0A5C8ZFR5</accession>
<evidence type="ECO:0008006" key="3">
    <source>
        <dbReference type="Google" id="ProtNLM"/>
    </source>
</evidence>
<keyword evidence="2" id="KW-1185">Reference proteome</keyword>
<dbReference type="GO" id="GO:0016773">
    <property type="term" value="F:phosphotransferase activity, alcohol group as acceptor"/>
    <property type="evidence" value="ECO:0007669"/>
    <property type="project" value="InterPro"/>
</dbReference>
<dbReference type="Proteomes" id="UP000321234">
    <property type="component" value="Unassembled WGS sequence"/>
</dbReference>
<sequence length="376" mass="39298">MDRRFRAHVLAAASEQGPEHLARAAAWLEDLPAVVERWRRHWHLGPLTAVQASIHWVGRGVREDGRGCVLKLAVPGAPQPLAEVHWLRRTAPRGQDAEGGGASRVRPVRLLDADPGAGAQLLELVEPGGTLATDLLATAGTARFAAADDAACEVLGRAARAVRRPAPTPADDDERADPAGRAALASVPGHLGVGLPPACGGLFAVAERRDPRHRLLPAHLVELAAAQARHLLDTAAAAGQTDVLLHGDLHHDNVLRAAPTTSAGGASGSSSALGADGAWVVIDPHGVVGEPAYEVACAVYNPFALGGLAAQRAEARCMRLADAAELPLERVRAWALVQAVLSAVWSLSGSTEQHCTEQQVPEEVRQVLAVAERLAG</sequence>
<proteinExistence type="predicted"/>
<dbReference type="InterPro" id="IPR011009">
    <property type="entry name" value="Kinase-like_dom_sf"/>
</dbReference>
<dbReference type="RefSeq" id="WP_147925806.1">
    <property type="nucleotide sequence ID" value="NZ_VKAC01000004.1"/>
</dbReference>
<dbReference type="Pfam" id="PF04655">
    <property type="entry name" value="APH_6_hur"/>
    <property type="match status" value="1"/>
</dbReference>
<reference evidence="1 2" key="1">
    <citation type="submission" date="2019-07" db="EMBL/GenBank/DDBJ databases">
        <title>Quadrisphaera sp. strain DD2A genome sequencing and assembly.</title>
        <authorList>
            <person name="Kim I."/>
        </authorList>
    </citation>
    <scope>NUCLEOTIDE SEQUENCE [LARGE SCALE GENOMIC DNA]</scope>
    <source>
        <strain evidence="1 2">DD2A</strain>
    </source>
</reference>
<dbReference type="EMBL" id="VKAC01000004">
    <property type="protein sequence ID" value="TXR56677.1"/>
    <property type="molecule type" value="Genomic_DNA"/>
</dbReference>
<evidence type="ECO:0000313" key="1">
    <source>
        <dbReference type="EMBL" id="TXR56677.1"/>
    </source>
</evidence>
<name>A0A5C8ZFR5_9ACTN</name>
<dbReference type="Gene3D" id="1.10.510.10">
    <property type="entry name" value="Transferase(Phosphotransferase) domain 1"/>
    <property type="match status" value="1"/>
</dbReference>
<evidence type="ECO:0000313" key="2">
    <source>
        <dbReference type="Proteomes" id="UP000321234"/>
    </source>
</evidence>
<dbReference type="InterPro" id="IPR006748">
    <property type="entry name" value="NH2Glyco/OHUrea_AB-resist_kin"/>
</dbReference>
<gene>
    <name evidence="1" type="ORF">FMM08_07935</name>
</gene>
<dbReference type="SUPFAM" id="SSF56112">
    <property type="entry name" value="Protein kinase-like (PK-like)"/>
    <property type="match status" value="1"/>
</dbReference>
<comment type="caution">
    <text evidence="1">The sequence shown here is derived from an EMBL/GenBank/DDBJ whole genome shotgun (WGS) entry which is preliminary data.</text>
</comment>
<dbReference type="OrthoDB" id="3638028at2"/>
<protein>
    <recommendedName>
        <fullName evidence="3">Streptomycin 6-kinase</fullName>
    </recommendedName>
</protein>
<dbReference type="GO" id="GO:0019748">
    <property type="term" value="P:secondary metabolic process"/>
    <property type="evidence" value="ECO:0007669"/>
    <property type="project" value="InterPro"/>
</dbReference>
<dbReference type="AlphaFoldDB" id="A0A5C8ZFR5"/>